<keyword evidence="4 6" id="KW-1133">Transmembrane helix</keyword>
<name>A0A4S2KVZ6_9HYME</name>
<feature type="domain" description="PEP-utilising enzyme mobile" evidence="7">
    <location>
        <begin position="603"/>
        <end position="673"/>
    </location>
</feature>
<evidence type="ECO:0000256" key="3">
    <source>
        <dbReference type="ARBA" id="ARBA00022692"/>
    </source>
</evidence>
<evidence type="ECO:0000313" key="9">
    <source>
        <dbReference type="Proteomes" id="UP000310200"/>
    </source>
</evidence>
<comment type="subcellular location">
    <subcellularLocation>
        <location evidence="1">Membrane</location>
        <topology evidence="1">Multi-pass membrane protein</topology>
    </subcellularLocation>
</comment>
<evidence type="ECO:0000256" key="1">
    <source>
        <dbReference type="ARBA" id="ARBA00004141"/>
    </source>
</evidence>
<evidence type="ECO:0000256" key="2">
    <source>
        <dbReference type="ARBA" id="ARBA00009310"/>
    </source>
</evidence>
<dbReference type="Proteomes" id="UP000310200">
    <property type="component" value="Unassembled WGS sequence"/>
</dbReference>
<dbReference type="STRING" id="300112.A0A4S2KVZ6"/>
<reference evidence="8 9" key="1">
    <citation type="journal article" date="2019" name="Philos. Trans. R. Soc. Lond., B, Biol. Sci.">
        <title>Ant behaviour and brain gene expression of defending hosts depend on the ecological success of the intruding social parasite.</title>
        <authorList>
            <person name="Kaur R."/>
            <person name="Stoldt M."/>
            <person name="Jongepier E."/>
            <person name="Feldmeyer B."/>
            <person name="Menzel F."/>
            <person name="Bornberg-Bauer E."/>
            <person name="Foitzik S."/>
        </authorList>
    </citation>
    <scope>NUCLEOTIDE SEQUENCE [LARGE SCALE GENOMIC DNA]</scope>
    <source>
        <tissue evidence="8">Whole body</tissue>
    </source>
</reference>
<dbReference type="EMBL" id="QBLH01000792">
    <property type="protein sequence ID" value="TGZ54255.1"/>
    <property type="molecule type" value="Genomic_DNA"/>
</dbReference>
<keyword evidence="3 6" id="KW-0812">Transmembrane</keyword>
<dbReference type="Pfam" id="PF05602">
    <property type="entry name" value="CLPTM1"/>
    <property type="match status" value="1"/>
</dbReference>
<dbReference type="AlphaFoldDB" id="A0A4S2KVZ6"/>
<organism evidence="8 9">
    <name type="scientific">Temnothorax longispinosus</name>
    <dbReference type="NCBI Taxonomy" id="300112"/>
    <lineage>
        <taxon>Eukaryota</taxon>
        <taxon>Metazoa</taxon>
        <taxon>Ecdysozoa</taxon>
        <taxon>Arthropoda</taxon>
        <taxon>Hexapoda</taxon>
        <taxon>Insecta</taxon>
        <taxon>Pterygota</taxon>
        <taxon>Neoptera</taxon>
        <taxon>Endopterygota</taxon>
        <taxon>Hymenoptera</taxon>
        <taxon>Apocrita</taxon>
        <taxon>Aculeata</taxon>
        <taxon>Formicoidea</taxon>
        <taxon>Formicidae</taxon>
        <taxon>Myrmicinae</taxon>
        <taxon>Temnothorax</taxon>
    </lineage>
</organism>
<dbReference type="GO" id="GO:0016772">
    <property type="term" value="F:transferase activity, transferring phosphorus-containing groups"/>
    <property type="evidence" value="ECO:0007669"/>
    <property type="project" value="InterPro"/>
</dbReference>
<dbReference type="InterPro" id="IPR051549">
    <property type="entry name" value="PEP_Utilizing_Enz"/>
</dbReference>
<evidence type="ECO:0000256" key="6">
    <source>
        <dbReference type="SAM" id="Phobius"/>
    </source>
</evidence>
<dbReference type="GO" id="GO:0016020">
    <property type="term" value="C:membrane"/>
    <property type="evidence" value="ECO:0007669"/>
    <property type="project" value="UniProtKB-SubCell"/>
</dbReference>
<dbReference type="InterPro" id="IPR008429">
    <property type="entry name" value="CLPTM1"/>
</dbReference>
<accession>A0A4S2KVZ6</accession>
<proteinExistence type="inferred from homology"/>
<evidence type="ECO:0000259" key="7">
    <source>
        <dbReference type="Pfam" id="PF00391"/>
    </source>
</evidence>
<feature type="transmembrane region" description="Helical" evidence="6">
    <location>
        <begin position="7"/>
        <end position="30"/>
    </location>
</feature>
<dbReference type="SUPFAM" id="SSF52009">
    <property type="entry name" value="Phosphohistidine domain"/>
    <property type="match status" value="1"/>
</dbReference>
<dbReference type="InterPro" id="IPR036637">
    <property type="entry name" value="Phosphohistidine_dom_sf"/>
</dbReference>
<sequence length="682" mass="75762">MQWPSLSVILSEIFLAYIVYSIYTLSLLFVSPACEDGKPCLESYLSERPQLDLYMYSSIRRNPASRDVDLVYSGQNFAYDQTQTIPVTLTVPGDTRRNGTLFLHILLTPPSVKRSRTFVDLQKDIFTSYTAIKMTQYVVPEAEAFKLLGDKSHGHGTKKVTSQIIVRPVSHVKSRVTFTIMTDNVMLPIYGMPAELVNHIKIIGKRTFLPIVTCDFLQTRHRDLKRITPQNYTTNVAVEYSPVSLGKLRLVLHVQATMENLRNLGFSDKDIDEVKGIFADTNVYLLGGTFFIAAVHLGKGHNMASLVSVSFQMIAMSFLTKGNNDFTSDHLADIAILLSSCNNVISTEVPIALGKIAACIRKSGKANEFSKIETANVMDWLKLNCPPAMEKLEAFFNTHGHRCVHELDLFAEPWVLKPDSIINTIQVLATSIEENYVSKTLSVQETVASLKTPVSPFVKLLLRQIVPFCRTAVTKREMTKNVTVSAVHTLRLAYRRLGALMVAENYIPDEHLIFFLTHQEIGQLLNNHNSLLVRKALRRRKIYQQVAKLEYPEFNTGMPVPIQSTLDVSAYEGCTKIEGTSVCGGSVLGRACVIIDLSEAKNIQHGDILITRCTDIGWSPYFPLLAGIVTELGGLISHGAVVAREYGLPCIVGAKNATQVFQMGDTVLLAGDIGTLQLIEKA</sequence>
<evidence type="ECO:0000256" key="4">
    <source>
        <dbReference type="ARBA" id="ARBA00022989"/>
    </source>
</evidence>
<dbReference type="PANTHER" id="PTHR43615:SF1">
    <property type="entry name" value="PPDK_N DOMAIN-CONTAINING PROTEIN"/>
    <property type="match status" value="1"/>
</dbReference>
<dbReference type="Gene3D" id="3.50.30.10">
    <property type="entry name" value="Phosphohistidine domain"/>
    <property type="match status" value="1"/>
</dbReference>
<protein>
    <recommendedName>
        <fullName evidence="7">PEP-utilising enzyme mobile domain-containing protein</fullName>
    </recommendedName>
</protein>
<comment type="similarity">
    <text evidence="2">Belongs to the CLPTM1 family.</text>
</comment>
<keyword evidence="9" id="KW-1185">Reference proteome</keyword>
<evidence type="ECO:0000256" key="5">
    <source>
        <dbReference type="ARBA" id="ARBA00023136"/>
    </source>
</evidence>
<comment type="caution">
    <text evidence="8">The sequence shown here is derived from an EMBL/GenBank/DDBJ whole genome shotgun (WGS) entry which is preliminary data.</text>
</comment>
<evidence type="ECO:0000313" key="8">
    <source>
        <dbReference type="EMBL" id="TGZ54255.1"/>
    </source>
</evidence>
<dbReference type="InterPro" id="IPR008279">
    <property type="entry name" value="PEP-util_enz_mobile_dom"/>
</dbReference>
<dbReference type="Pfam" id="PF00391">
    <property type="entry name" value="PEP-utilizers"/>
    <property type="match status" value="1"/>
</dbReference>
<gene>
    <name evidence="8" type="ORF">DBV15_06257</name>
</gene>
<dbReference type="PANTHER" id="PTHR43615">
    <property type="entry name" value="PHOSPHOENOLPYRUVATE SYNTHASE-RELATED"/>
    <property type="match status" value="1"/>
</dbReference>
<keyword evidence="5 6" id="KW-0472">Membrane</keyword>